<dbReference type="EMBL" id="MUJZ01068597">
    <property type="protein sequence ID" value="OTF69839.1"/>
    <property type="molecule type" value="Genomic_DNA"/>
</dbReference>
<gene>
    <name evidence="4" type="ORF">BLA29_012033</name>
</gene>
<dbReference type="InterPro" id="IPR002172">
    <property type="entry name" value="LDrepeatLR_classA_rpt"/>
</dbReference>
<dbReference type="Proteomes" id="UP000194236">
    <property type="component" value="Unassembled WGS sequence"/>
</dbReference>
<dbReference type="InterPro" id="IPR036055">
    <property type="entry name" value="LDL_receptor-like_sf"/>
</dbReference>
<protein>
    <submittedName>
        <fullName evidence="4">Uncharacterized protein</fullName>
    </submittedName>
</protein>
<comment type="caution">
    <text evidence="2">Lacks conserved residue(s) required for the propagation of feature annotation.</text>
</comment>
<dbReference type="Gene3D" id="4.10.400.10">
    <property type="entry name" value="Low-density Lipoprotein Receptor"/>
    <property type="match status" value="1"/>
</dbReference>
<dbReference type="PROSITE" id="PS01209">
    <property type="entry name" value="LDLRA_1"/>
    <property type="match status" value="1"/>
</dbReference>
<evidence type="ECO:0000256" key="3">
    <source>
        <dbReference type="SAM" id="SignalP"/>
    </source>
</evidence>
<dbReference type="SMART" id="SM00192">
    <property type="entry name" value="LDLa"/>
    <property type="match status" value="1"/>
</dbReference>
<evidence type="ECO:0000313" key="5">
    <source>
        <dbReference type="Proteomes" id="UP000194236"/>
    </source>
</evidence>
<accession>A0A1Y3AN22</accession>
<dbReference type="CDD" id="cd00112">
    <property type="entry name" value="LDLa"/>
    <property type="match status" value="1"/>
</dbReference>
<keyword evidence="1" id="KW-1015">Disulfide bond</keyword>
<feature type="chain" id="PRO_5010999702" evidence="3">
    <location>
        <begin position="19"/>
        <end position="118"/>
    </location>
</feature>
<dbReference type="InterPro" id="IPR023415">
    <property type="entry name" value="LDLR_class-A_CS"/>
</dbReference>
<dbReference type="OrthoDB" id="9990982at2759"/>
<sequence length="118" mass="12950">MLCFKSIALTLIVMVVAGSSITLAASIPDDYNMPDCNQAYVCGRNSTYRRLVCIEMKQFCDGKTDCPMGDDENNSICQSTNQLRQLLKNDEGIENDFSGTGFMFSVNNLIIDGGSNVK</sequence>
<evidence type="ECO:0000313" key="4">
    <source>
        <dbReference type="EMBL" id="OTF69839.1"/>
    </source>
</evidence>
<keyword evidence="5" id="KW-1185">Reference proteome</keyword>
<feature type="non-terminal residue" evidence="4">
    <location>
        <position position="118"/>
    </location>
</feature>
<dbReference type="AlphaFoldDB" id="A0A1Y3AN22"/>
<name>A0A1Y3AN22_EURMA</name>
<proteinExistence type="predicted"/>
<reference evidence="4 5" key="1">
    <citation type="submission" date="2017-03" db="EMBL/GenBank/DDBJ databases">
        <title>Genome Survey of Euroglyphus maynei.</title>
        <authorList>
            <person name="Arlian L.G."/>
            <person name="Morgan M.S."/>
            <person name="Rider S.D."/>
        </authorList>
    </citation>
    <scope>NUCLEOTIDE SEQUENCE [LARGE SCALE GENOMIC DNA]</scope>
    <source>
        <strain evidence="4">Arlian Lab</strain>
        <tissue evidence="4">Whole body</tissue>
    </source>
</reference>
<comment type="caution">
    <text evidence="4">The sequence shown here is derived from an EMBL/GenBank/DDBJ whole genome shotgun (WGS) entry which is preliminary data.</text>
</comment>
<evidence type="ECO:0000256" key="1">
    <source>
        <dbReference type="ARBA" id="ARBA00023157"/>
    </source>
</evidence>
<dbReference type="PROSITE" id="PS50068">
    <property type="entry name" value="LDLRA_2"/>
    <property type="match status" value="1"/>
</dbReference>
<keyword evidence="3" id="KW-0732">Signal</keyword>
<dbReference type="SUPFAM" id="SSF57424">
    <property type="entry name" value="LDL receptor-like module"/>
    <property type="match status" value="1"/>
</dbReference>
<organism evidence="4 5">
    <name type="scientific">Euroglyphus maynei</name>
    <name type="common">Mayne's house dust mite</name>
    <dbReference type="NCBI Taxonomy" id="6958"/>
    <lineage>
        <taxon>Eukaryota</taxon>
        <taxon>Metazoa</taxon>
        <taxon>Ecdysozoa</taxon>
        <taxon>Arthropoda</taxon>
        <taxon>Chelicerata</taxon>
        <taxon>Arachnida</taxon>
        <taxon>Acari</taxon>
        <taxon>Acariformes</taxon>
        <taxon>Sarcoptiformes</taxon>
        <taxon>Astigmata</taxon>
        <taxon>Psoroptidia</taxon>
        <taxon>Analgoidea</taxon>
        <taxon>Pyroglyphidae</taxon>
        <taxon>Pyroglyphinae</taxon>
        <taxon>Euroglyphus</taxon>
    </lineage>
</organism>
<feature type="signal peptide" evidence="3">
    <location>
        <begin position="1"/>
        <end position="18"/>
    </location>
</feature>
<evidence type="ECO:0000256" key="2">
    <source>
        <dbReference type="PROSITE-ProRule" id="PRU00124"/>
    </source>
</evidence>